<dbReference type="InterPro" id="IPR026870">
    <property type="entry name" value="Zinc_ribbon_dom"/>
</dbReference>
<evidence type="ECO:0000313" key="4">
    <source>
        <dbReference type="Proteomes" id="UP000824078"/>
    </source>
</evidence>
<evidence type="ECO:0000313" key="3">
    <source>
        <dbReference type="EMBL" id="HIU23666.1"/>
    </source>
</evidence>
<keyword evidence="1" id="KW-0812">Transmembrane</keyword>
<evidence type="ECO:0000256" key="1">
    <source>
        <dbReference type="SAM" id="Phobius"/>
    </source>
</evidence>
<dbReference type="SMART" id="SM00740">
    <property type="entry name" value="PASTA"/>
    <property type="match status" value="1"/>
</dbReference>
<organism evidence="3 4">
    <name type="scientific">Candidatus Coprovicinus avistercoris</name>
    <dbReference type="NCBI Taxonomy" id="2840754"/>
    <lineage>
        <taxon>Bacteria</taxon>
        <taxon>Bacillati</taxon>
        <taxon>Actinomycetota</taxon>
        <taxon>Coriobacteriia</taxon>
        <taxon>Coriobacteriales</taxon>
        <taxon>Coriobacteriaceae</taxon>
        <taxon>Coriobacteriaceae incertae sedis</taxon>
        <taxon>Candidatus Coprovicinus</taxon>
    </lineage>
</organism>
<name>A0A9D1HW54_9ACTN</name>
<accession>A0A9D1HW54</accession>
<dbReference type="Pfam" id="PF13240">
    <property type="entry name" value="Zn_Ribbon_1"/>
    <property type="match status" value="1"/>
</dbReference>
<gene>
    <name evidence="3" type="ORF">IAD17_01925</name>
</gene>
<dbReference type="Gene3D" id="3.30.10.20">
    <property type="match status" value="1"/>
</dbReference>
<reference evidence="3" key="1">
    <citation type="submission" date="2020-10" db="EMBL/GenBank/DDBJ databases">
        <authorList>
            <person name="Gilroy R."/>
        </authorList>
    </citation>
    <scope>NUCLEOTIDE SEQUENCE</scope>
    <source>
        <strain evidence="3">ChiHjej12B11-29160</strain>
    </source>
</reference>
<reference evidence="3" key="2">
    <citation type="journal article" date="2021" name="PeerJ">
        <title>Extensive microbial diversity within the chicken gut microbiome revealed by metagenomics and culture.</title>
        <authorList>
            <person name="Gilroy R."/>
            <person name="Ravi A."/>
            <person name="Getino M."/>
            <person name="Pursley I."/>
            <person name="Horton D.L."/>
            <person name="Alikhan N.F."/>
            <person name="Baker D."/>
            <person name="Gharbi K."/>
            <person name="Hall N."/>
            <person name="Watson M."/>
            <person name="Adriaenssens E.M."/>
            <person name="Foster-Nyarko E."/>
            <person name="Jarju S."/>
            <person name="Secka A."/>
            <person name="Antonio M."/>
            <person name="Oren A."/>
            <person name="Chaudhuri R.R."/>
            <person name="La Ragione R."/>
            <person name="Hildebrand F."/>
            <person name="Pallen M.J."/>
        </authorList>
    </citation>
    <scope>NUCLEOTIDE SEQUENCE</scope>
    <source>
        <strain evidence="3">ChiHjej12B11-29160</strain>
    </source>
</reference>
<dbReference type="Pfam" id="PF03793">
    <property type="entry name" value="PASTA"/>
    <property type="match status" value="1"/>
</dbReference>
<dbReference type="EMBL" id="DVMQ01000006">
    <property type="protein sequence ID" value="HIU23666.1"/>
    <property type="molecule type" value="Genomic_DNA"/>
</dbReference>
<proteinExistence type="predicted"/>
<feature type="domain" description="PASTA" evidence="2">
    <location>
        <begin position="248"/>
        <end position="310"/>
    </location>
</feature>
<dbReference type="PROSITE" id="PS51178">
    <property type="entry name" value="PASTA"/>
    <property type="match status" value="1"/>
</dbReference>
<sequence length="325" mass="35216">MICRQCGAEVPEGQPICPYCGAKMMRHLSDNDIEKLANTPSIPEEISGAHFAAPPTNDPVHPDDAGVAAHDVDQGSAHEVLDVVEIDVHEQAYDITPAVEPAEKIPTVEDMPQVAEQPASPEVKQEAQEPTSTVIYGSENTLAESQPSVTAPIEASPERRRLERMVRRAKRRSLVQAARRGIEQQDHPHIHVHDNNQSLSAFRLSAPEEHRDWLRRNRLIAGIVSCACVILLGIAIAFGTWQAELWGGHTIDDVRGMTSTDATARLVADGFQVVLAEEPSENSVGFVVAMSPEPDVRADKGTTVTIYVGVNPDNANVNTTEGAEG</sequence>
<keyword evidence="1" id="KW-0472">Membrane</keyword>
<protein>
    <submittedName>
        <fullName evidence="3">PASTA domain-containing protein</fullName>
    </submittedName>
</protein>
<dbReference type="Proteomes" id="UP000824078">
    <property type="component" value="Unassembled WGS sequence"/>
</dbReference>
<keyword evidence="1" id="KW-1133">Transmembrane helix</keyword>
<dbReference type="CDD" id="cd06577">
    <property type="entry name" value="PASTA_pknB"/>
    <property type="match status" value="1"/>
</dbReference>
<dbReference type="InterPro" id="IPR005543">
    <property type="entry name" value="PASTA_dom"/>
</dbReference>
<comment type="caution">
    <text evidence="3">The sequence shown here is derived from an EMBL/GenBank/DDBJ whole genome shotgun (WGS) entry which is preliminary data.</text>
</comment>
<feature type="transmembrane region" description="Helical" evidence="1">
    <location>
        <begin position="219"/>
        <end position="241"/>
    </location>
</feature>
<evidence type="ECO:0000259" key="2">
    <source>
        <dbReference type="PROSITE" id="PS51178"/>
    </source>
</evidence>
<dbReference type="AlphaFoldDB" id="A0A9D1HW54"/>